<reference evidence="1 2" key="1">
    <citation type="submission" date="2019-01" db="EMBL/GenBank/DDBJ databases">
        <title>High-quality draft genome of. Pseudomonas songnenensis str. L103, a full-fledged denitrifier isolated from 100 meters deep aquifer in a heavily nitrogen fertilized agricultural area.</title>
        <authorList>
            <person name="Liu M."/>
            <person name="Liu B."/>
        </authorList>
    </citation>
    <scope>NUCLEOTIDE SEQUENCE [LARGE SCALE GENOMIC DNA]</scope>
    <source>
        <strain evidence="1 2">L103</strain>
    </source>
</reference>
<sequence>MGEPVRKISGSQWKGKVVGTYSTELTPEGYCVESSAEKGSVQIYPAKALEAVE</sequence>
<dbReference type="InterPro" id="IPR009159">
    <property type="entry name" value="Dhfr_type_II"/>
</dbReference>
<gene>
    <name evidence="1" type="ORF">EJA06_004430</name>
</gene>
<name>A0A482U651_9PSED</name>
<proteinExistence type="predicted"/>
<dbReference type="Proteomes" id="UP000282800">
    <property type="component" value="Unassembled WGS sequence"/>
</dbReference>
<dbReference type="Gene3D" id="2.30.30.60">
    <property type="match status" value="1"/>
</dbReference>
<dbReference type="OrthoDB" id="9155952at2"/>
<dbReference type="Pfam" id="PF06442">
    <property type="entry name" value="DHFR_2"/>
    <property type="match status" value="1"/>
</dbReference>
<organism evidence="1 2">
    <name type="scientific">Pseudomonas songnenensis</name>
    <dbReference type="NCBI Taxonomy" id="1176259"/>
    <lineage>
        <taxon>Bacteria</taxon>
        <taxon>Pseudomonadati</taxon>
        <taxon>Pseudomonadota</taxon>
        <taxon>Gammaproteobacteria</taxon>
        <taxon>Pseudomonadales</taxon>
        <taxon>Pseudomonadaceae</taxon>
        <taxon>Pseudomonas</taxon>
    </lineage>
</organism>
<accession>A0A482U651</accession>
<dbReference type="EMBL" id="RWYU02000002">
    <property type="protein sequence ID" value="RYJ63633.1"/>
    <property type="molecule type" value="Genomic_DNA"/>
</dbReference>
<dbReference type="InterPro" id="IPR008990">
    <property type="entry name" value="Elect_transpt_acc-like_dom_sf"/>
</dbReference>
<dbReference type="GO" id="GO:0009410">
    <property type="term" value="P:response to xenobiotic stimulus"/>
    <property type="evidence" value="ECO:0007669"/>
    <property type="project" value="InterPro"/>
</dbReference>
<evidence type="ECO:0000313" key="2">
    <source>
        <dbReference type="Proteomes" id="UP000282800"/>
    </source>
</evidence>
<dbReference type="GO" id="GO:0004146">
    <property type="term" value="F:dihydrofolate reductase activity"/>
    <property type="evidence" value="ECO:0007669"/>
    <property type="project" value="InterPro"/>
</dbReference>
<dbReference type="InterPro" id="IPR023408">
    <property type="entry name" value="MscS_beta-dom_sf"/>
</dbReference>
<dbReference type="AlphaFoldDB" id="A0A482U651"/>
<comment type="caution">
    <text evidence="1">The sequence shown here is derived from an EMBL/GenBank/DDBJ whole genome shotgun (WGS) entry which is preliminary data.</text>
</comment>
<protein>
    <submittedName>
        <fullName evidence="1">Uncharacterized protein</fullName>
    </submittedName>
</protein>
<dbReference type="SUPFAM" id="SSF50090">
    <property type="entry name" value="Electron transport accessory proteins"/>
    <property type="match status" value="1"/>
</dbReference>
<evidence type="ECO:0000313" key="1">
    <source>
        <dbReference type="EMBL" id="RYJ63633.1"/>
    </source>
</evidence>